<dbReference type="EMBL" id="LAZR01044412">
    <property type="protein sequence ID" value="KKL04711.1"/>
    <property type="molecule type" value="Genomic_DNA"/>
</dbReference>
<evidence type="ECO:0000313" key="1">
    <source>
        <dbReference type="EMBL" id="KKL04711.1"/>
    </source>
</evidence>
<reference evidence="1" key="1">
    <citation type="journal article" date="2015" name="Nature">
        <title>Complex archaea that bridge the gap between prokaryotes and eukaryotes.</title>
        <authorList>
            <person name="Spang A."/>
            <person name="Saw J.H."/>
            <person name="Jorgensen S.L."/>
            <person name="Zaremba-Niedzwiedzka K."/>
            <person name="Martijn J."/>
            <person name="Lind A.E."/>
            <person name="van Eijk R."/>
            <person name="Schleper C."/>
            <person name="Guy L."/>
            <person name="Ettema T.J."/>
        </authorList>
    </citation>
    <scope>NUCLEOTIDE SEQUENCE</scope>
</reference>
<protein>
    <submittedName>
        <fullName evidence="1">Uncharacterized protein</fullName>
    </submittedName>
</protein>
<name>A0A0F9CGD5_9ZZZZ</name>
<sequence>MTPTVEKEGLVPVALEKWTTEPISFKSARAFVQVWHQMSNVNGLHVTQCYGLFRPSAVPEFPLLMCGAAMYGKPAMSSQGKKWCPQSPNQLLEMRRLCFWDECEDFAKIFFVNNTLSLLRYNTDTTVVIAYAEGEDGDVYRASNWKMVGTTAPGRILMVDGERYHDRTLRMDKPYAHKIQQRLKEGDTNVNLVNTPPKHIFLYRLRKVNKWDGVS</sequence>
<dbReference type="InterPro" id="IPR057895">
    <property type="entry name" value="Mom"/>
</dbReference>
<organism evidence="1">
    <name type="scientific">marine sediment metagenome</name>
    <dbReference type="NCBI Taxonomy" id="412755"/>
    <lineage>
        <taxon>unclassified sequences</taxon>
        <taxon>metagenomes</taxon>
        <taxon>ecological metagenomes</taxon>
    </lineage>
</organism>
<gene>
    <name evidence="1" type="ORF">LCGC14_2613340</name>
</gene>
<comment type="caution">
    <text evidence="1">The sequence shown here is derived from an EMBL/GenBank/DDBJ whole genome shotgun (WGS) entry which is preliminary data.</text>
</comment>
<dbReference type="Pfam" id="PF25680">
    <property type="entry name" value="Mom"/>
    <property type="match status" value="1"/>
</dbReference>
<dbReference type="AlphaFoldDB" id="A0A0F9CGD5"/>
<accession>A0A0F9CGD5</accession>
<proteinExistence type="predicted"/>